<dbReference type="PROSITE" id="PS50007">
    <property type="entry name" value="PIPLC_X_DOMAIN"/>
    <property type="match status" value="1"/>
</dbReference>
<dbReference type="InterPro" id="IPR017946">
    <property type="entry name" value="PLC-like_Pdiesterase_TIM-brl"/>
</dbReference>
<gene>
    <name evidence="7" type="ORF">LNP81_22450</name>
</gene>
<evidence type="ECO:0000256" key="5">
    <source>
        <dbReference type="ARBA" id="ARBA00030782"/>
    </source>
</evidence>
<keyword evidence="8" id="KW-1185">Reference proteome</keyword>
<dbReference type="SMART" id="SM00148">
    <property type="entry name" value="PLCXc"/>
    <property type="match status" value="1"/>
</dbReference>
<name>A0ABS8MK78_9FLAO</name>
<dbReference type="PANTHER" id="PTHR13593:SF113">
    <property type="entry name" value="SI:DKEY-266F7.9"/>
    <property type="match status" value="1"/>
</dbReference>
<dbReference type="EC" id="4.6.1.13" evidence="2"/>
<dbReference type="Pfam" id="PF00388">
    <property type="entry name" value="PI-PLC-X"/>
    <property type="match status" value="1"/>
</dbReference>
<evidence type="ECO:0000256" key="1">
    <source>
        <dbReference type="ARBA" id="ARBA00001316"/>
    </source>
</evidence>
<dbReference type="SUPFAM" id="SSF51695">
    <property type="entry name" value="PLC-like phosphodiesterases"/>
    <property type="match status" value="1"/>
</dbReference>
<dbReference type="Gene3D" id="3.20.20.190">
    <property type="entry name" value="Phosphatidylinositol (PI) phosphodiesterase"/>
    <property type="match status" value="1"/>
</dbReference>
<evidence type="ECO:0000313" key="7">
    <source>
        <dbReference type="EMBL" id="MCC9065763.1"/>
    </source>
</evidence>
<evidence type="ECO:0000259" key="6">
    <source>
        <dbReference type="SMART" id="SM00148"/>
    </source>
</evidence>
<evidence type="ECO:0000256" key="4">
    <source>
        <dbReference type="ARBA" id="ARBA00030474"/>
    </source>
</evidence>
<proteinExistence type="predicted"/>
<evidence type="ECO:0000313" key="8">
    <source>
        <dbReference type="Proteomes" id="UP001430679"/>
    </source>
</evidence>
<dbReference type="InterPro" id="IPR000909">
    <property type="entry name" value="PLipase_C_PInositol-sp_X_dom"/>
</dbReference>
<sequence>MKTTENLNQAALVKSWPNEFEITLSEDIENLQIKINDYQISKGQPWNSNLIIKKSSSKHWKISVEAGRHKTKEVANWFKSKITGGAALGCDTTTALPNELNFSFSCTLSFVLNGLPVLFSNIIIAQGNNGSNNWWIGGANLQERNNGNFLFSDNKRIKLNIHCFNVNGFNFKVSLGDWMHSLSPDSTITNLSIPGTHDTGTYHLSSADFGARCQNYDIFQQLEDGIRFLDIRLKNNDANASDPLQLYHSIYNCKVSFGEIMKSCIDFLAQHPSEVILMSVENEKSGQKISNNFIKYLQKYPNSYYKGDIFPVLEQLRGKILFLYRFTYEPVAGFENDKVGIMFGRPWKDNATFESANAKGQKFQIEDNYKAHDTHKKADLVEKNLKLAANTAHNNSNPLFLTFNTIGMGGHTPYQYAWGGLGVNPKMNPWLMKYTSYSGKRSLGIIPLDFYNNGGNDNAIENGLLINIVNSNF</sequence>
<feature type="domain" description="Phosphatidylinositol-specific phospholipase C X" evidence="6">
    <location>
        <begin position="185"/>
        <end position="325"/>
    </location>
</feature>
<protein>
    <recommendedName>
        <fullName evidence="3">1-phosphatidylinositol phosphodiesterase</fullName>
        <ecNumber evidence="2">4.6.1.13</ecNumber>
    </recommendedName>
    <alternativeName>
        <fullName evidence="4">Phosphatidylinositol diacylglycerol-lyase</fullName>
    </alternativeName>
    <alternativeName>
        <fullName evidence="5">Phosphatidylinositol-specific phospholipase C</fullName>
    </alternativeName>
</protein>
<organism evidence="7 8">
    <name type="scientific">Flavobacterium piscisymbiosum</name>
    <dbReference type="NCBI Taxonomy" id="2893753"/>
    <lineage>
        <taxon>Bacteria</taxon>
        <taxon>Pseudomonadati</taxon>
        <taxon>Bacteroidota</taxon>
        <taxon>Flavobacteriia</taxon>
        <taxon>Flavobacteriales</taxon>
        <taxon>Flavobacteriaceae</taxon>
        <taxon>Flavobacterium</taxon>
    </lineage>
</organism>
<dbReference type="InterPro" id="IPR051057">
    <property type="entry name" value="PI-PLC_domain"/>
</dbReference>
<accession>A0ABS8MK78</accession>
<comment type="catalytic activity">
    <reaction evidence="1">
        <text>a 1,2-diacyl-sn-glycero-3-phospho-(1D-myo-inositol) = 1D-myo-inositol 1,2-cyclic phosphate + a 1,2-diacyl-sn-glycerol</text>
        <dbReference type="Rhea" id="RHEA:17093"/>
        <dbReference type="ChEBI" id="CHEBI:17815"/>
        <dbReference type="ChEBI" id="CHEBI:57880"/>
        <dbReference type="ChEBI" id="CHEBI:58484"/>
        <dbReference type="EC" id="4.6.1.13"/>
    </reaction>
</comment>
<comment type="caution">
    <text evidence="7">The sequence shown here is derived from an EMBL/GenBank/DDBJ whole genome shotgun (WGS) entry which is preliminary data.</text>
</comment>
<evidence type="ECO:0000256" key="3">
    <source>
        <dbReference type="ARBA" id="ARBA00019758"/>
    </source>
</evidence>
<dbReference type="Proteomes" id="UP001430679">
    <property type="component" value="Unassembled WGS sequence"/>
</dbReference>
<evidence type="ECO:0000256" key="2">
    <source>
        <dbReference type="ARBA" id="ARBA00012581"/>
    </source>
</evidence>
<dbReference type="EMBL" id="JAJJMM010000001">
    <property type="protein sequence ID" value="MCC9065763.1"/>
    <property type="molecule type" value="Genomic_DNA"/>
</dbReference>
<reference evidence="7" key="1">
    <citation type="submission" date="2021-11" db="EMBL/GenBank/DDBJ databases">
        <title>Description of novel Flavobacterium species.</title>
        <authorList>
            <person name="Saticioglu I.B."/>
            <person name="Ay H."/>
            <person name="Altun S."/>
            <person name="Duman M."/>
        </authorList>
    </citation>
    <scope>NUCLEOTIDE SEQUENCE</scope>
    <source>
        <strain evidence="7">F-30</strain>
    </source>
</reference>
<dbReference type="RefSeq" id="WP_230039511.1">
    <property type="nucleotide sequence ID" value="NZ_JAJJMM010000001.1"/>
</dbReference>
<dbReference type="PANTHER" id="PTHR13593">
    <property type="match status" value="1"/>
</dbReference>